<reference evidence="8" key="1">
    <citation type="journal article" date="2015" name="Proc. Natl. Acad. Sci. U.S.A.">
        <title>Genome sequence of the Asian Tiger mosquito, Aedes albopictus, reveals insights into its biology, genetics, and evolution.</title>
        <authorList>
            <person name="Chen X.G."/>
            <person name="Jiang X."/>
            <person name="Gu J."/>
            <person name="Xu M."/>
            <person name="Wu Y."/>
            <person name="Deng Y."/>
            <person name="Zhang C."/>
            <person name="Bonizzoni M."/>
            <person name="Dermauw W."/>
            <person name="Vontas J."/>
            <person name="Armbruster P."/>
            <person name="Huang X."/>
            <person name="Yang Y."/>
            <person name="Zhang H."/>
            <person name="He W."/>
            <person name="Peng H."/>
            <person name="Liu Y."/>
            <person name="Wu K."/>
            <person name="Chen J."/>
            <person name="Lirakis M."/>
            <person name="Topalis P."/>
            <person name="Van Leeuwen T."/>
            <person name="Hall A.B."/>
            <person name="Jiang X."/>
            <person name="Thorpe C."/>
            <person name="Mueller R.L."/>
            <person name="Sun C."/>
            <person name="Waterhouse R.M."/>
            <person name="Yan G."/>
            <person name="Tu Z.J."/>
            <person name="Fang X."/>
            <person name="James A.A."/>
        </authorList>
    </citation>
    <scope>NUCLEOTIDE SEQUENCE [LARGE SCALE GENOMIC DNA]</scope>
    <source>
        <strain evidence="8">Foshan</strain>
    </source>
</reference>
<protein>
    <recommendedName>
        <fullName evidence="6">ZAD domain-containing protein</fullName>
    </recommendedName>
</protein>
<evidence type="ECO:0000313" key="7">
    <source>
        <dbReference type="EnsemblMetazoa" id="AALFPA23_020461.P30214"/>
    </source>
</evidence>
<dbReference type="Proteomes" id="UP000069940">
    <property type="component" value="Unassembled WGS sequence"/>
</dbReference>
<dbReference type="SMART" id="SM00868">
    <property type="entry name" value="zf-AD"/>
    <property type="match status" value="1"/>
</dbReference>
<evidence type="ECO:0000313" key="8">
    <source>
        <dbReference type="Proteomes" id="UP000069940"/>
    </source>
</evidence>
<dbReference type="InterPro" id="IPR006612">
    <property type="entry name" value="THAP_Znf"/>
</dbReference>
<dbReference type="GeneID" id="115267916"/>
<accession>A0ABM1ZPN4</accession>
<evidence type="ECO:0000259" key="6">
    <source>
        <dbReference type="SMART" id="SM00868"/>
    </source>
</evidence>
<dbReference type="Gene3D" id="3.40.1800.20">
    <property type="match status" value="1"/>
</dbReference>
<evidence type="ECO:0000256" key="3">
    <source>
        <dbReference type="ARBA" id="ARBA00022833"/>
    </source>
</evidence>
<keyword evidence="2" id="KW-0863">Zinc-finger</keyword>
<feature type="compositionally biased region" description="Basic residues" evidence="5">
    <location>
        <begin position="521"/>
        <end position="533"/>
    </location>
</feature>
<evidence type="ECO:0000256" key="5">
    <source>
        <dbReference type="SAM" id="MobiDB-lite"/>
    </source>
</evidence>
<evidence type="ECO:0000256" key="4">
    <source>
        <dbReference type="ARBA" id="ARBA00023125"/>
    </source>
</evidence>
<feature type="region of interest" description="Disordered" evidence="5">
    <location>
        <begin position="520"/>
        <end position="559"/>
    </location>
</feature>
<dbReference type="InterPro" id="IPR012934">
    <property type="entry name" value="Znf_AD"/>
</dbReference>
<dbReference type="Pfam" id="PF16064">
    <property type="entry name" value="DUF4806"/>
    <property type="match status" value="1"/>
</dbReference>
<dbReference type="Pfam" id="PF07776">
    <property type="entry name" value="zf-AD"/>
    <property type="match status" value="1"/>
</dbReference>
<dbReference type="EnsemblMetazoa" id="AALFPA23_020461.R30214">
    <property type="protein sequence ID" value="AALFPA23_020461.P30214"/>
    <property type="gene ID" value="AALFPA23_020461"/>
</dbReference>
<reference evidence="7" key="2">
    <citation type="submission" date="2025-05" db="UniProtKB">
        <authorList>
            <consortium name="EnsemblMetazoa"/>
        </authorList>
    </citation>
    <scope>IDENTIFICATION</scope>
    <source>
        <strain evidence="7">Foshan</strain>
    </source>
</reference>
<organism evidence="7 8">
    <name type="scientific">Aedes albopictus</name>
    <name type="common">Asian tiger mosquito</name>
    <name type="synonym">Stegomyia albopicta</name>
    <dbReference type="NCBI Taxonomy" id="7160"/>
    <lineage>
        <taxon>Eukaryota</taxon>
        <taxon>Metazoa</taxon>
        <taxon>Ecdysozoa</taxon>
        <taxon>Arthropoda</taxon>
        <taxon>Hexapoda</taxon>
        <taxon>Insecta</taxon>
        <taxon>Pterygota</taxon>
        <taxon>Neoptera</taxon>
        <taxon>Endopterygota</taxon>
        <taxon>Diptera</taxon>
        <taxon>Nematocera</taxon>
        <taxon>Culicoidea</taxon>
        <taxon>Culicidae</taxon>
        <taxon>Culicinae</taxon>
        <taxon>Aedini</taxon>
        <taxon>Aedes</taxon>
        <taxon>Stegomyia</taxon>
    </lineage>
</organism>
<dbReference type="RefSeq" id="XP_062712281.1">
    <property type="nucleotide sequence ID" value="XM_062856297.1"/>
</dbReference>
<evidence type="ECO:0000256" key="1">
    <source>
        <dbReference type="ARBA" id="ARBA00022723"/>
    </source>
</evidence>
<proteinExistence type="predicted"/>
<sequence length="590" mass="66377">MSSFTCCIPGCSNRHIEWTTPLPRDELLQSRWHDAIRVGTGGLSPMEARICNAHFVDRGGPPAEDGTGAGYQEPTLFYRNNVPLQVIWCRLCLCHDTLGSMFNANGRSSIANQSLSWMANKHFGVWLDPPMPSEVHYFCAKCKERLEATHTFGLEIQQAAQKYRLLREKMSSQNLSLTPSNRSTPYPVEAYPAIDNGSLDDLPQKPYFVEIPADALAPKKQNPGKTFAVVEFVSKTAALKILAVPTSWLNDDRLRWPKLMDGEAIYSLRKEGAVLHDGIDTDSYPVIVLQQFGDYHSAEAAVQVILRRRNPEPSTSTAIPKDILTHSTFRTEIHHLKADLNSIIQTAVAAAAERSFHTNQNSFPMAYDHQNQPPFHSRQAARLASEIILPVQAEAEKHKKISTEPELDDFNTRLADPTVQQKYLDYFSKIVHPKSCSGNGDNALYTVVDYLFTRDFWNNFTWTGINRGQKSSRGFREFANVIHLLLNIVLLGDSAYDSQRLEQFCRTKLFRYSKSRAAGKQLRKSTCRPGRKRPPLDDSRSSDGGGDAEPSMSGSEMANQDVVCKVESFSEEMWQQSSNVAQNQYSDEMM</sequence>
<dbReference type="SUPFAM" id="SSF57716">
    <property type="entry name" value="Glucocorticoid receptor-like (DNA-binding domain)"/>
    <property type="match status" value="1"/>
</dbReference>
<keyword evidence="8" id="KW-1185">Reference proteome</keyword>
<dbReference type="Pfam" id="PF05485">
    <property type="entry name" value="THAP"/>
    <property type="match status" value="1"/>
</dbReference>
<feature type="domain" description="ZAD" evidence="6">
    <location>
        <begin position="88"/>
        <end position="166"/>
    </location>
</feature>
<evidence type="ECO:0000256" key="2">
    <source>
        <dbReference type="ARBA" id="ARBA00022771"/>
    </source>
</evidence>
<dbReference type="InterPro" id="IPR032071">
    <property type="entry name" value="DUF4806"/>
</dbReference>
<keyword evidence="1" id="KW-0479">Metal-binding</keyword>
<name>A0ABM1ZPN4_AEDAL</name>
<keyword evidence="3" id="KW-0862">Zinc</keyword>
<keyword evidence="4" id="KW-0238">DNA-binding</keyword>